<dbReference type="PANTHER" id="PTHR43355">
    <property type="entry name" value="FLAVIN REDUCTASE (NADPH)"/>
    <property type="match status" value="1"/>
</dbReference>
<feature type="domain" description="NAD(P)-binding" evidence="1">
    <location>
        <begin position="7"/>
        <end position="155"/>
    </location>
</feature>
<sequence>MRITILGGTGYAGSAIVREAASRGHEVTSLSRSAADAPVPGVRYHLGSVLEEEVRAAAIDGAEVVISAISPRGPLAGRTREVLARTADAVAASGQRLGVIGGAGSLRVVEGGPRLVEDPGFPAAFREEALEMGGVLEDLGARGDELAWFFVSPAAGFGAHSPGEARGTFRIGGDVLLVDDAGVSALSAPDLASAVLDEVEAPAHTGARFTVAY</sequence>
<dbReference type="EMBL" id="JBHLSV010000002">
    <property type="protein sequence ID" value="MFC0672647.1"/>
    <property type="molecule type" value="Genomic_DNA"/>
</dbReference>
<protein>
    <submittedName>
        <fullName evidence="2">NAD(P)-dependent oxidoreductase</fullName>
    </submittedName>
</protein>
<proteinExistence type="predicted"/>
<accession>A0ABV6R6N3</accession>
<dbReference type="RefSeq" id="WP_376977599.1">
    <property type="nucleotide sequence ID" value="NZ_JBHLSV010000002.1"/>
</dbReference>
<dbReference type="InterPro" id="IPR016040">
    <property type="entry name" value="NAD(P)-bd_dom"/>
</dbReference>
<dbReference type="InterPro" id="IPR051606">
    <property type="entry name" value="Polyketide_Oxido-like"/>
</dbReference>
<gene>
    <name evidence="2" type="ORF">ACFFF6_01620</name>
</gene>
<evidence type="ECO:0000313" key="2">
    <source>
        <dbReference type="EMBL" id="MFC0672647.1"/>
    </source>
</evidence>
<name>A0ABV6R6N3_9MICO</name>
<evidence type="ECO:0000259" key="1">
    <source>
        <dbReference type="Pfam" id="PF13460"/>
    </source>
</evidence>
<keyword evidence="3" id="KW-1185">Reference proteome</keyword>
<dbReference type="PANTHER" id="PTHR43355:SF2">
    <property type="entry name" value="FLAVIN REDUCTASE (NADPH)"/>
    <property type="match status" value="1"/>
</dbReference>
<dbReference type="Gene3D" id="3.40.50.720">
    <property type="entry name" value="NAD(P)-binding Rossmann-like Domain"/>
    <property type="match status" value="1"/>
</dbReference>
<dbReference type="InterPro" id="IPR036291">
    <property type="entry name" value="NAD(P)-bd_dom_sf"/>
</dbReference>
<comment type="caution">
    <text evidence="2">The sequence shown here is derived from an EMBL/GenBank/DDBJ whole genome shotgun (WGS) entry which is preliminary data.</text>
</comment>
<organism evidence="2 3">
    <name type="scientific">Brachybacterium hainanense</name>
    <dbReference type="NCBI Taxonomy" id="1541174"/>
    <lineage>
        <taxon>Bacteria</taxon>
        <taxon>Bacillati</taxon>
        <taxon>Actinomycetota</taxon>
        <taxon>Actinomycetes</taxon>
        <taxon>Micrococcales</taxon>
        <taxon>Dermabacteraceae</taxon>
        <taxon>Brachybacterium</taxon>
    </lineage>
</organism>
<dbReference type="SUPFAM" id="SSF51735">
    <property type="entry name" value="NAD(P)-binding Rossmann-fold domains"/>
    <property type="match status" value="1"/>
</dbReference>
<evidence type="ECO:0000313" key="3">
    <source>
        <dbReference type="Proteomes" id="UP001589793"/>
    </source>
</evidence>
<dbReference type="Pfam" id="PF13460">
    <property type="entry name" value="NAD_binding_10"/>
    <property type="match status" value="1"/>
</dbReference>
<dbReference type="Proteomes" id="UP001589793">
    <property type="component" value="Unassembled WGS sequence"/>
</dbReference>
<reference evidence="2 3" key="1">
    <citation type="submission" date="2024-09" db="EMBL/GenBank/DDBJ databases">
        <authorList>
            <person name="Sun Q."/>
            <person name="Mori K."/>
        </authorList>
    </citation>
    <scope>NUCLEOTIDE SEQUENCE [LARGE SCALE GENOMIC DNA]</scope>
    <source>
        <strain evidence="2 3">CICC 10874</strain>
    </source>
</reference>